<dbReference type="RefSeq" id="XP_012941370.1">
    <property type="nucleotide sequence ID" value="XM_013085916.1"/>
</dbReference>
<accession>A0ABM1A5S5</accession>
<dbReference type="Proteomes" id="UP000694888">
    <property type="component" value="Unplaced"/>
</dbReference>
<name>A0ABM1A5S5_APLCA</name>
<feature type="transmembrane region" description="Helical" evidence="1">
    <location>
        <begin position="74"/>
        <end position="98"/>
    </location>
</feature>
<keyword evidence="1" id="KW-1133">Transmembrane helix</keyword>
<gene>
    <name evidence="3" type="primary">LOC106012575</name>
</gene>
<keyword evidence="1" id="KW-0472">Membrane</keyword>
<protein>
    <submittedName>
        <fullName evidence="3">Uncharacterized protein LOC106012575</fullName>
    </submittedName>
</protein>
<proteinExistence type="predicted"/>
<organism evidence="2 3">
    <name type="scientific">Aplysia californica</name>
    <name type="common">California sea hare</name>
    <dbReference type="NCBI Taxonomy" id="6500"/>
    <lineage>
        <taxon>Eukaryota</taxon>
        <taxon>Metazoa</taxon>
        <taxon>Spiralia</taxon>
        <taxon>Lophotrochozoa</taxon>
        <taxon>Mollusca</taxon>
        <taxon>Gastropoda</taxon>
        <taxon>Heterobranchia</taxon>
        <taxon>Euthyneura</taxon>
        <taxon>Tectipleura</taxon>
        <taxon>Aplysiida</taxon>
        <taxon>Aplysioidea</taxon>
        <taxon>Aplysiidae</taxon>
        <taxon>Aplysia</taxon>
    </lineage>
</organism>
<evidence type="ECO:0000256" key="1">
    <source>
        <dbReference type="SAM" id="Phobius"/>
    </source>
</evidence>
<evidence type="ECO:0000313" key="3">
    <source>
        <dbReference type="RefSeq" id="XP_012941370.1"/>
    </source>
</evidence>
<sequence>MTSQTYTQETGSNPRQEPAIAEEEWDEDEAAQKKSSLCCLQGCLAVSAVGFSFLVALPTGIILVVLSVNNKDQALLSVGVVLVVLPVVMLVVVVVLCLNQNRLARLTRRARGKVKAVTTSSRPATTRTPSVAVVSHTTATPA</sequence>
<evidence type="ECO:0000313" key="2">
    <source>
        <dbReference type="Proteomes" id="UP000694888"/>
    </source>
</evidence>
<keyword evidence="1" id="KW-0812">Transmembrane</keyword>
<reference evidence="3" key="1">
    <citation type="submission" date="2025-08" db="UniProtKB">
        <authorList>
            <consortium name="RefSeq"/>
        </authorList>
    </citation>
    <scope>IDENTIFICATION</scope>
</reference>
<feature type="transmembrane region" description="Helical" evidence="1">
    <location>
        <begin position="43"/>
        <end position="68"/>
    </location>
</feature>
<keyword evidence="2" id="KW-1185">Reference proteome</keyword>
<dbReference type="GeneID" id="106012575"/>